<feature type="region of interest" description="Disordered" evidence="1">
    <location>
        <begin position="74"/>
        <end position="97"/>
    </location>
</feature>
<proteinExistence type="predicted"/>
<keyword evidence="3" id="KW-1185">Reference proteome</keyword>
<dbReference type="Proteomes" id="UP001602245">
    <property type="component" value="Unassembled WGS sequence"/>
</dbReference>
<accession>A0ABW6WM92</accession>
<name>A0ABW6WM92_9ACTN</name>
<comment type="caution">
    <text evidence="2">The sequence shown here is derived from an EMBL/GenBank/DDBJ whole genome shotgun (WGS) entry which is preliminary data.</text>
</comment>
<protein>
    <submittedName>
        <fullName evidence="2">Uncharacterized protein</fullName>
    </submittedName>
</protein>
<gene>
    <name evidence="2" type="ORF">ACFY35_33695</name>
</gene>
<dbReference type="Gene3D" id="3.90.25.10">
    <property type="entry name" value="UDP-galactose 4-epimerase, domain 1"/>
    <property type="match status" value="1"/>
</dbReference>
<organism evidence="2 3">
    <name type="scientific">Paractinoplanes globisporus</name>
    <dbReference type="NCBI Taxonomy" id="113565"/>
    <lineage>
        <taxon>Bacteria</taxon>
        <taxon>Bacillati</taxon>
        <taxon>Actinomycetota</taxon>
        <taxon>Actinomycetes</taxon>
        <taxon>Micromonosporales</taxon>
        <taxon>Micromonosporaceae</taxon>
        <taxon>Paractinoplanes</taxon>
    </lineage>
</organism>
<evidence type="ECO:0000313" key="3">
    <source>
        <dbReference type="Proteomes" id="UP001602245"/>
    </source>
</evidence>
<dbReference type="RefSeq" id="WP_020514775.1">
    <property type="nucleotide sequence ID" value="NZ_JBIAZU010000006.1"/>
</dbReference>
<reference evidence="2 3" key="1">
    <citation type="submission" date="2024-10" db="EMBL/GenBank/DDBJ databases">
        <title>The Natural Products Discovery Center: Release of the First 8490 Sequenced Strains for Exploring Actinobacteria Biosynthetic Diversity.</title>
        <authorList>
            <person name="Kalkreuter E."/>
            <person name="Kautsar S.A."/>
            <person name="Yang D."/>
            <person name="Bader C.D."/>
            <person name="Teijaro C.N."/>
            <person name="Fluegel L."/>
            <person name="Davis C.M."/>
            <person name="Simpson J.R."/>
            <person name="Lauterbach L."/>
            <person name="Steele A.D."/>
            <person name="Gui C."/>
            <person name="Meng S."/>
            <person name="Li G."/>
            <person name="Viehrig K."/>
            <person name="Ye F."/>
            <person name="Su P."/>
            <person name="Kiefer A.F."/>
            <person name="Nichols A."/>
            <person name="Cepeda A.J."/>
            <person name="Yan W."/>
            <person name="Fan B."/>
            <person name="Jiang Y."/>
            <person name="Adhikari A."/>
            <person name="Zheng C.-J."/>
            <person name="Schuster L."/>
            <person name="Cowan T.M."/>
            <person name="Smanski M.J."/>
            <person name="Chevrette M.G."/>
            <person name="De Carvalho L.P.S."/>
            <person name="Shen B."/>
        </authorList>
    </citation>
    <scope>NUCLEOTIDE SEQUENCE [LARGE SCALE GENOMIC DNA]</scope>
    <source>
        <strain evidence="2 3">NPDC000087</strain>
    </source>
</reference>
<evidence type="ECO:0000256" key="1">
    <source>
        <dbReference type="SAM" id="MobiDB-lite"/>
    </source>
</evidence>
<dbReference type="EMBL" id="JBIAZU010000006">
    <property type="protein sequence ID" value="MFF5294418.1"/>
    <property type="molecule type" value="Genomic_DNA"/>
</dbReference>
<sequence>MAVRDPENAADLAGRAVQVRPALAASGRPVTYAELPAEQFAQVLIGSGLPGLLVDVLVDADVKVAQGALQTVTGRPHRAARPPHHDPALAVSAALRP</sequence>
<evidence type="ECO:0000313" key="2">
    <source>
        <dbReference type="EMBL" id="MFF5294418.1"/>
    </source>
</evidence>